<dbReference type="EMBL" id="LCQN01000013">
    <property type="protein sequence ID" value="KKW16967.1"/>
    <property type="molecule type" value="Genomic_DNA"/>
</dbReference>
<dbReference type="Gene3D" id="3.20.20.30">
    <property type="entry name" value="Luciferase-like domain"/>
    <property type="match status" value="1"/>
</dbReference>
<proteinExistence type="predicted"/>
<dbReference type="SUPFAM" id="SSF51679">
    <property type="entry name" value="Bacterial luciferase-like"/>
    <property type="match status" value="1"/>
</dbReference>
<evidence type="ECO:0000313" key="3">
    <source>
        <dbReference type="Proteomes" id="UP000033982"/>
    </source>
</evidence>
<dbReference type="AlphaFoldDB" id="A0A0G1YPN8"/>
<gene>
    <name evidence="2" type="ORF">UY58_C0013G0005</name>
</gene>
<feature type="domain" description="Luciferase-like" evidence="1">
    <location>
        <begin position="11"/>
        <end position="69"/>
    </location>
</feature>
<feature type="non-terminal residue" evidence="2">
    <location>
        <position position="69"/>
    </location>
</feature>
<dbReference type="InterPro" id="IPR011251">
    <property type="entry name" value="Luciferase-like_dom"/>
</dbReference>
<dbReference type="InterPro" id="IPR036661">
    <property type="entry name" value="Luciferase-like_sf"/>
</dbReference>
<evidence type="ECO:0000259" key="1">
    <source>
        <dbReference type="Pfam" id="PF00296"/>
    </source>
</evidence>
<protein>
    <recommendedName>
        <fullName evidence="1">Luciferase-like domain-containing protein</fullName>
    </recommendedName>
</protein>
<evidence type="ECO:0000313" key="2">
    <source>
        <dbReference type="EMBL" id="KKW16967.1"/>
    </source>
</evidence>
<name>A0A0G1YPN8_9BACT</name>
<accession>A0A0G1YPN8</accession>
<dbReference type="Pfam" id="PF00296">
    <property type="entry name" value="Bac_luciferase"/>
    <property type="match status" value="1"/>
</dbReference>
<dbReference type="Proteomes" id="UP000033982">
    <property type="component" value="Unassembled WGS sequence"/>
</dbReference>
<reference evidence="2 3" key="1">
    <citation type="journal article" date="2015" name="Nature">
        <title>rRNA introns, odd ribosomes, and small enigmatic genomes across a large radiation of phyla.</title>
        <authorList>
            <person name="Brown C.T."/>
            <person name="Hug L.A."/>
            <person name="Thomas B.C."/>
            <person name="Sharon I."/>
            <person name="Castelle C.J."/>
            <person name="Singh A."/>
            <person name="Wilkins M.J."/>
            <person name="Williams K.H."/>
            <person name="Banfield J.F."/>
        </authorList>
    </citation>
    <scope>NUCLEOTIDE SEQUENCE [LARGE SCALE GENOMIC DNA]</scope>
</reference>
<organism evidence="2 3">
    <name type="scientific">Candidatus Magasanikbacteria bacterium GW2011_GWA2_50_22</name>
    <dbReference type="NCBI Taxonomy" id="1619043"/>
    <lineage>
        <taxon>Bacteria</taxon>
        <taxon>Candidatus Magasanikiibacteriota</taxon>
    </lineage>
</organism>
<dbReference type="GO" id="GO:0016705">
    <property type="term" value="F:oxidoreductase activity, acting on paired donors, with incorporation or reduction of molecular oxygen"/>
    <property type="evidence" value="ECO:0007669"/>
    <property type="project" value="InterPro"/>
</dbReference>
<sequence length="69" mass="7810">MKLDALVFPGSLKNFPDTARYLEELGFDTLWTLETQHNPFFPLILSAEHTRTMKLGTSIAVAFPRSPMV</sequence>
<comment type="caution">
    <text evidence="2">The sequence shown here is derived from an EMBL/GenBank/DDBJ whole genome shotgun (WGS) entry which is preliminary data.</text>
</comment>